<accession>A0A9Q0CR07</accession>
<protein>
    <recommendedName>
        <fullName evidence="1">Reverse transcriptase zinc-binding domain-containing protein</fullName>
    </recommendedName>
</protein>
<evidence type="ECO:0000313" key="3">
    <source>
        <dbReference type="Proteomes" id="UP001151287"/>
    </source>
</evidence>
<comment type="caution">
    <text evidence="2">The sequence shown here is derived from an EMBL/GenBank/DDBJ whole genome shotgun (WGS) entry which is preliminary data.</text>
</comment>
<dbReference type="InterPro" id="IPR026960">
    <property type="entry name" value="RVT-Znf"/>
</dbReference>
<dbReference type="EMBL" id="JAMQYH010000002">
    <property type="protein sequence ID" value="KAJ1698373.1"/>
    <property type="molecule type" value="Genomic_DNA"/>
</dbReference>
<keyword evidence="3" id="KW-1185">Reference proteome</keyword>
<sequence>MINNLRRSHQNFLSTTTDIPVWKLSKPSGSFSTNSIYHFIKSHPTHSSHLSKIWSFKIPPRFQIFTWRMLQNKIATLDNLHRRGWSLPNRCVLCTCCSETAVHLFSQCHFYLRLRSLVQNNSTLRPHSADSQFPENPMALVQRRDVADKTKDIWAITFFILWKERCARMFSETSKHPASLLQEILSECCIPQQQHTLKSQFYSLMI</sequence>
<evidence type="ECO:0000259" key="1">
    <source>
        <dbReference type="Pfam" id="PF13966"/>
    </source>
</evidence>
<proteinExistence type="predicted"/>
<name>A0A9Q0CR07_9POAL</name>
<gene>
    <name evidence="2" type="ORF">LUZ63_006885</name>
</gene>
<reference evidence="2" key="1">
    <citation type="journal article" date="2022" name="Cell">
        <title>Repeat-based holocentromeres influence genome architecture and karyotype evolution.</title>
        <authorList>
            <person name="Hofstatter P.G."/>
            <person name="Thangavel G."/>
            <person name="Lux T."/>
            <person name="Neumann P."/>
            <person name="Vondrak T."/>
            <person name="Novak P."/>
            <person name="Zhang M."/>
            <person name="Costa L."/>
            <person name="Castellani M."/>
            <person name="Scott A."/>
            <person name="Toegelov H."/>
            <person name="Fuchs J."/>
            <person name="Mata-Sucre Y."/>
            <person name="Dias Y."/>
            <person name="Vanzela A.L.L."/>
            <person name="Huettel B."/>
            <person name="Almeida C.C.S."/>
            <person name="Simkova H."/>
            <person name="Souza G."/>
            <person name="Pedrosa-Harand A."/>
            <person name="Macas J."/>
            <person name="Mayer K.F.X."/>
            <person name="Houben A."/>
            <person name="Marques A."/>
        </authorList>
    </citation>
    <scope>NUCLEOTIDE SEQUENCE</scope>
    <source>
        <strain evidence="2">RhyBre1mFocal</strain>
    </source>
</reference>
<dbReference type="OrthoDB" id="692410at2759"/>
<dbReference type="Pfam" id="PF13966">
    <property type="entry name" value="zf-RVT"/>
    <property type="match status" value="1"/>
</dbReference>
<dbReference type="Proteomes" id="UP001151287">
    <property type="component" value="Unassembled WGS sequence"/>
</dbReference>
<organism evidence="2 3">
    <name type="scientific">Rhynchospora breviuscula</name>
    <dbReference type="NCBI Taxonomy" id="2022672"/>
    <lineage>
        <taxon>Eukaryota</taxon>
        <taxon>Viridiplantae</taxon>
        <taxon>Streptophyta</taxon>
        <taxon>Embryophyta</taxon>
        <taxon>Tracheophyta</taxon>
        <taxon>Spermatophyta</taxon>
        <taxon>Magnoliopsida</taxon>
        <taxon>Liliopsida</taxon>
        <taxon>Poales</taxon>
        <taxon>Cyperaceae</taxon>
        <taxon>Cyperoideae</taxon>
        <taxon>Rhynchosporeae</taxon>
        <taxon>Rhynchospora</taxon>
    </lineage>
</organism>
<evidence type="ECO:0000313" key="2">
    <source>
        <dbReference type="EMBL" id="KAJ1698373.1"/>
    </source>
</evidence>
<dbReference type="AlphaFoldDB" id="A0A9Q0CR07"/>
<feature type="domain" description="Reverse transcriptase zinc-binding" evidence="1">
    <location>
        <begin position="31"/>
        <end position="112"/>
    </location>
</feature>